<organism evidence="8 9">
    <name type="scientific">Thermomonospora curvata (strain ATCC 19995 / DSM 43183 / JCM 3096 / KCTC 9072 / NBRC 15933 / NCIMB 10081 / Henssen B9)</name>
    <dbReference type="NCBI Taxonomy" id="471852"/>
    <lineage>
        <taxon>Bacteria</taxon>
        <taxon>Bacillati</taxon>
        <taxon>Actinomycetota</taxon>
        <taxon>Actinomycetes</taxon>
        <taxon>Streptosporangiales</taxon>
        <taxon>Thermomonosporaceae</taxon>
        <taxon>Thermomonospora</taxon>
    </lineage>
</organism>
<evidence type="ECO:0000256" key="4">
    <source>
        <dbReference type="ARBA" id="ARBA00022679"/>
    </source>
</evidence>
<dbReference type="GO" id="GO:0005886">
    <property type="term" value="C:plasma membrane"/>
    <property type="evidence" value="ECO:0007669"/>
    <property type="project" value="TreeGrafter"/>
</dbReference>
<dbReference type="Gene3D" id="6.10.340.10">
    <property type="match status" value="1"/>
</dbReference>
<dbReference type="RefSeq" id="WP_012854120.1">
    <property type="nucleotide sequence ID" value="NC_013510.1"/>
</dbReference>
<dbReference type="EC" id="2.7.13.3" evidence="2"/>
<dbReference type="PROSITE" id="PS50906">
    <property type="entry name" value="NIT"/>
    <property type="match status" value="1"/>
</dbReference>
<name>D1AD27_THECD</name>
<dbReference type="OrthoDB" id="3845898at2"/>
<feature type="compositionally biased region" description="Basic and acidic residues" evidence="6">
    <location>
        <begin position="776"/>
        <end position="788"/>
    </location>
</feature>
<evidence type="ECO:0000256" key="5">
    <source>
        <dbReference type="ARBA" id="ARBA00022777"/>
    </source>
</evidence>
<dbReference type="Pfam" id="PF08376">
    <property type="entry name" value="NIT"/>
    <property type="match status" value="1"/>
</dbReference>
<dbReference type="GO" id="GO:0004673">
    <property type="term" value="F:protein histidine kinase activity"/>
    <property type="evidence" value="ECO:0007669"/>
    <property type="project" value="UniProtKB-EC"/>
</dbReference>
<comment type="catalytic activity">
    <reaction evidence="1">
        <text>ATP + protein L-histidine = ADP + protein N-phospho-L-histidine.</text>
        <dbReference type="EC" id="2.7.13.3"/>
    </reaction>
</comment>
<dbReference type="InterPro" id="IPR010910">
    <property type="entry name" value="Nitrate/nitrite_sensing_bac"/>
</dbReference>
<dbReference type="InterPro" id="IPR013587">
    <property type="entry name" value="Nitrate/nitrite_sensing"/>
</dbReference>
<dbReference type="KEGG" id="tcu:Tcur_3805"/>
<evidence type="ECO:0000256" key="2">
    <source>
        <dbReference type="ARBA" id="ARBA00012438"/>
    </source>
</evidence>
<reference evidence="8 9" key="1">
    <citation type="journal article" date="2011" name="Stand. Genomic Sci.">
        <title>Complete genome sequence of Thermomonospora curvata type strain (B9).</title>
        <authorList>
            <person name="Chertkov O."/>
            <person name="Sikorski J."/>
            <person name="Nolan M."/>
            <person name="Lapidus A."/>
            <person name="Lucas S."/>
            <person name="Del Rio T.G."/>
            <person name="Tice H."/>
            <person name="Cheng J.F."/>
            <person name="Goodwin L."/>
            <person name="Pitluck S."/>
            <person name="Liolios K."/>
            <person name="Ivanova N."/>
            <person name="Mavromatis K."/>
            <person name="Mikhailova N."/>
            <person name="Ovchinnikova G."/>
            <person name="Pati A."/>
            <person name="Chen A."/>
            <person name="Palaniappan K."/>
            <person name="Djao O.D."/>
            <person name="Land M."/>
            <person name="Hauser L."/>
            <person name="Chang Y.J."/>
            <person name="Jeffries C.D."/>
            <person name="Brettin T."/>
            <person name="Han C."/>
            <person name="Detter J.C."/>
            <person name="Rohde M."/>
            <person name="Goker M."/>
            <person name="Woyke T."/>
            <person name="Bristow J."/>
            <person name="Eisen J.A."/>
            <person name="Markowitz V."/>
            <person name="Hugenholtz P."/>
            <person name="Klenk H.P."/>
            <person name="Kyrpides N.C."/>
        </authorList>
    </citation>
    <scope>NUCLEOTIDE SEQUENCE [LARGE SCALE GENOMIC DNA]</scope>
    <source>
        <strain evidence="9">ATCC 19995 / DSM 43183 / JCM 3096 / KCTC 9072 / NBRC 15933 / NCIMB 10081 / Henssen B9</strain>
    </source>
</reference>
<protein>
    <recommendedName>
        <fullName evidence="2">histidine kinase</fullName>
        <ecNumber evidence="2">2.7.13.3</ecNumber>
    </recommendedName>
</protein>
<feature type="compositionally biased region" description="Basic and acidic residues" evidence="6">
    <location>
        <begin position="707"/>
        <end position="716"/>
    </location>
</feature>
<evidence type="ECO:0000313" key="8">
    <source>
        <dbReference type="EMBL" id="ACY99336.1"/>
    </source>
</evidence>
<dbReference type="Pfam" id="PF02518">
    <property type="entry name" value="HATPase_c"/>
    <property type="match status" value="1"/>
</dbReference>
<evidence type="ECO:0000256" key="6">
    <source>
        <dbReference type="SAM" id="MobiDB-lite"/>
    </source>
</evidence>
<dbReference type="SMART" id="SM00387">
    <property type="entry name" value="HATPase_c"/>
    <property type="match status" value="1"/>
</dbReference>
<feature type="compositionally biased region" description="Basic and acidic residues" evidence="6">
    <location>
        <begin position="754"/>
        <end position="763"/>
    </location>
</feature>
<dbReference type="HOGENOM" id="CLU_002554_2_2_11"/>
<dbReference type="EMBL" id="CP001738">
    <property type="protein sequence ID" value="ACY99336.1"/>
    <property type="molecule type" value="Genomic_DNA"/>
</dbReference>
<dbReference type="SUPFAM" id="SSF55874">
    <property type="entry name" value="ATPase domain of HSP90 chaperone/DNA topoisomerase II/histidine kinase"/>
    <property type="match status" value="1"/>
</dbReference>
<dbReference type="PANTHER" id="PTHR45436:SF5">
    <property type="entry name" value="SENSOR HISTIDINE KINASE TRCS"/>
    <property type="match status" value="1"/>
</dbReference>
<dbReference type="InterPro" id="IPR050428">
    <property type="entry name" value="TCS_sensor_his_kinase"/>
</dbReference>
<dbReference type="eggNOG" id="COG2972">
    <property type="taxonomic scope" value="Bacteria"/>
</dbReference>
<keyword evidence="4" id="KW-0808">Transferase</keyword>
<dbReference type="STRING" id="471852.Tcur_3805"/>
<keyword evidence="5" id="KW-0418">Kinase</keyword>
<proteinExistence type="predicted"/>
<keyword evidence="9" id="KW-1185">Reference proteome</keyword>
<dbReference type="PANTHER" id="PTHR45436">
    <property type="entry name" value="SENSOR HISTIDINE KINASE YKOH"/>
    <property type="match status" value="1"/>
</dbReference>
<dbReference type="GO" id="GO:0000160">
    <property type="term" value="P:phosphorelay signal transduction system"/>
    <property type="evidence" value="ECO:0007669"/>
    <property type="project" value="TreeGrafter"/>
</dbReference>
<keyword evidence="3" id="KW-0597">Phosphoprotein</keyword>
<dbReference type="InterPro" id="IPR036890">
    <property type="entry name" value="HATPase_C_sf"/>
</dbReference>
<feature type="region of interest" description="Disordered" evidence="6">
    <location>
        <begin position="662"/>
        <end position="821"/>
    </location>
</feature>
<dbReference type="InterPro" id="IPR003594">
    <property type="entry name" value="HATPase_dom"/>
</dbReference>
<dbReference type="Gene3D" id="3.30.565.10">
    <property type="entry name" value="Histidine kinase-like ATPase, C-terminal domain"/>
    <property type="match status" value="1"/>
</dbReference>
<gene>
    <name evidence="8" type="ordered locus">Tcur_3805</name>
</gene>
<evidence type="ECO:0000256" key="3">
    <source>
        <dbReference type="ARBA" id="ARBA00022553"/>
    </source>
</evidence>
<evidence type="ECO:0000313" key="9">
    <source>
        <dbReference type="Proteomes" id="UP000001918"/>
    </source>
</evidence>
<evidence type="ECO:0000256" key="1">
    <source>
        <dbReference type="ARBA" id="ARBA00000085"/>
    </source>
</evidence>
<feature type="compositionally biased region" description="Low complexity" evidence="6">
    <location>
        <begin position="671"/>
        <end position="684"/>
    </location>
</feature>
<dbReference type="Proteomes" id="UP000001918">
    <property type="component" value="Chromosome"/>
</dbReference>
<sequence>MLRRLARWSLRSKITALLVSLALLWAFAAWVTAREGLNLLAVNQLDQALGRPTATLITELQKERKLSLIWLGRSDGANLNRLTQQRRSTDAAINGFRSSSGKGGWAVSDVQRTHIAEITRLLDSLQGMRRNIDERRSQQVDAARPYSAAIDAALKLTAANSDVIDDKRIAREGLALVSLLQAREVLAREDALLSGVLAEGKFTDTEHIEFTGLVNTQRYLFSQATEGMPEQARAAYERLARGEVGTRLTAVEDLVIQRARAGMRPAVTKAQWDGAVNPVLEQIDKIVLAGGDEVVEHSRPMAIGVILRLSLAGGLGMLAVIASIVVSITTARKLVRQLERLRDAAWELANQRLPSVVERLGHGEKVDVAVEAPPLRFGDDQIGQVGQAFNAVQETAIATAVQQAELRSGFRKILLALARRNQALVTRQLRLIDSIERRRDLEGEELQEIFRLDHLATRMRRNAENLVLMAGEKPARSWKNPVPIFDVVRAAVGEVEDYERVAFQRFDAARLAGRAVVDVTRLLAELIENGLNFSSPGTEVVVSGQTAANGYAIEIEDKGLGMTREQLEEANQMLADPPEFDLAPDERLGLFVVGRLARRYQISVSLKRSPYGGVTAVVLIPNDLIGDQIGEDVRTVVASAGAAAMSTGGPAEPDRRAAVTVLPTPSGHATGGHAVVPAPVGGLPSRTGPQPEVADPRQPVPSAAPAPHREEARRPSDASPVPEPAGDAPRPAETVVPSAMSLPTTPGGLPIRQPQEHLVEQLRTDAPLVSSAAPQEEERGRSPEEIRRIVGAFQQGTLRGRAEARQRSPQAGPGDDGASSA</sequence>
<accession>D1AD27</accession>
<dbReference type="AlphaFoldDB" id="D1AD27"/>
<evidence type="ECO:0000259" key="7">
    <source>
        <dbReference type="PROSITE" id="PS50906"/>
    </source>
</evidence>
<feature type="domain" description="NIT" evidence="7">
    <location>
        <begin position="51"/>
        <end position="301"/>
    </location>
</feature>